<dbReference type="PANTHER" id="PTHR45138:SF9">
    <property type="entry name" value="DIGUANYLATE CYCLASE DGCM-RELATED"/>
    <property type="match status" value="1"/>
</dbReference>
<comment type="caution">
    <text evidence="5">The sequence shown here is derived from an EMBL/GenBank/DDBJ whole genome shotgun (WGS) entry which is preliminary data.</text>
</comment>
<dbReference type="EC" id="2.7.7.65" evidence="1"/>
<dbReference type="PANTHER" id="PTHR45138">
    <property type="entry name" value="REGULATORY COMPONENTS OF SENSORY TRANSDUCTION SYSTEM"/>
    <property type="match status" value="1"/>
</dbReference>
<name>A0ABP9F1W1_9GAMM</name>
<gene>
    <name evidence="5" type="ORF">GCM10023333_21780</name>
</gene>
<evidence type="ECO:0000313" key="6">
    <source>
        <dbReference type="Proteomes" id="UP001499988"/>
    </source>
</evidence>
<comment type="catalytic activity">
    <reaction evidence="2">
        <text>2 GTP = 3',3'-c-di-GMP + 2 diphosphate</text>
        <dbReference type="Rhea" id="RHEA:24898"/>
        <dbReference type="ChEBI" id="CHEBI:33019"/>
        <dbReference type="ChEBI" id="CHEBI:37565"/>
        <dbReference type="ChEBI" id="CHEBI:58805"/>
        <dbReference type="EC" id="2.7.7.65"/>
    </reaction>
</comment>
<dbReference type="RefSeq" id="WP_345335416.1">
    <property type="nucleotide sequence ID" value="NZ_BAABJZ010000073.1"/>
</dbReference>
<dbReference type="InterPro" id="IPR000160">
    <property type="entry name" value="GGDEF_dom"/>
</dbReference>
<evidence type="ECO:0000256" key="2">
    <source>
        <dbReference type="ARBA" id="ARBA00034247"/>
    </source>
</evidence>
<dbReference type="SMART" id="SM00267">
    <property type="entry name" value="GGDEF"/>
    <property type="match status" value="1"/>
</dbReference>
<feature type="transmembrane region" description="Helical" evidence="3">
    <location>
        <begin position="39"/>
        <end position="59"/>
    </location>
</feature>
<organism evidence="5 6">
    <name type="scientific">Ferrimonas pelagia</name>
    <dbReference type="NCBI Taxonomy" id="1177826"/>
    <lineage>
        <taxon>Bacteria</taxon>
        <taxon>Pseudomonadati</taxon>
        <taxon>Pseudomonadota</taxon>
        <taxon>Gammaproteobacteria</taxon>
        <taxon>Alteromonadales</taxon>
        <taxon>Ferrimonadaceae</taxon>
        <taxon>Ferrimonas</taxon>
    </lineage>
</organism>
<proteinExistence type="predicted"/>
<protein>
    <recommendedName>
        <fullName evidence="1">diguanylate cyclase</fullName>
        <ecNumber evidence="1">2.7.7.65</ecNumber>
    </recommendedName>
</protein>
<reference evidence="6" key="1">
    <citation type="journal article" date="2019" name="Int. J. Syst. Evol. Microbiol.">
        <title>The Global Catalogue of Microorganisms (GCM) 10K type strain sequencing project: providing services to taxonomists for standard genome sequencing and annotation.</title>
        <authorList>
            <consortium name="The Broad Institute Genomics Platform"/>
            <consortium name="The Broad Institute Genome Sequencing Center for Infectious Disease"/>
            <person name="Wu L."/>
            <person name="Ma J."/>
        </authorList>
    </citation>
    <scope>NUCLEOTIDE SEQUENCE [LARGE SCALE GENOMIC DNA]</scope>
    <source>
        <strain evidence="6">JCM 18401</strain>
    </source>
</reference>
<keyword evidence="3" id="KW-0472">Membrane</keyword>
<evidence type="ECO:0000256" key="1">
    <source>
        <dbReference type="ARBA" id="ARBA00012528"/>
    </source>
</evidence>
<keyword evidence="3" id="KW-1133">Transmembrane helix</keyword>
<dbReference type="InterPro" id="IPR029787">
    <property type="entry name" value="Nucleotide_cyclase"/>
</dbReference>
<sequence>MSLDRTPRTLQQQAFRGLLLFVCLLQTLLLIGAPLTTPWQWGGLLISIFVPVGLCLLALGERLWLDKRLQCGLVGGAVALSWWLLGRAPLADLLLLLLASVPALFHRPAAMIGLTLPPLVCALVMQPELLSAPLLPLSVLLLMAMLYHLRCYRAMLRYQAARIKRLGWRLGHRSSKDPLTELTHRRYFDQRILQTVSEARRTKSPLSLILLDIDYFERYNERYGYDQGDQLLKTVAQLLKDTSQRQSDILSRFDGGTFALLLPATERKGAERLARQICQQLHRAAIPHGASPISADLTVSLGIAQWQPGVGPEQLVVRASRSMQKAKLEGRNQIKVA</sequence>
<feature type="transmembrane region" description="Helical" evidence="3">
    <location>
        <begin position="129"/>
        <end position="149"/>
    </location>
</feature>
<dbReference type="CDD" id="cd01949">
    <property type="entry name" value="GGDEF"/>
    <property type="match status" value="1"/>
</dbReference>
<evidence type="ECO:0000256" key="3">
    <source>
        <dbReference type="SAM" id="Phobius"/>
    </source>
</evidence>
<keyword evidence="3" id="KW-0812">Transmembrane</keyword>
<feature type="domain" description="GGDEF" evidence="4">
    <location>
        <begin position="204"/>
        <end position="337"/>
    </location>
</feature>
<dbReference type="InterPro" id="IPR050469">
    <property type="entry name" value="Diguanylate_Cyclase"/>
</dbReference>
<keyword evidence="6" id="KW-1185">Reference proteome</keyword>
<evidence type="ECO:0000259" key="4">
    <source>
        <dbReference type="PROSITE" id="PS50887"/>
    </source>
</evidence>
<accession>A0ABP9F1W1</accession>
<dbReference type="InterPro" id="IPR043128">
    <property type="entry name" value="Rev_trsase/Diguanyl_cyclase"/>
</dbReference>
<dbReference type="SUPFAM" id="SSF55073">
    <property type="entry name" value="Nucleotide cyclase"/>
    <property type="match status" value="1"/>
</dbReference>
<dbReference type="PROSITE" id="PS50887">
    <property type="entry name" value="GGDEF"/>
    <property type="match status" value="1"/>
</dbReference>
<dbReference type="Proteomes" id="UP001499988">
    <property type="component" value="Unassembled WGS sequence"/>
</dbReference>
<dbReference type="Gene3D" id="3.30.70.270">
    <property type="match status" value="1"/>
</dbReference>
<dbReference type="EMBL" id="BAABJZ010000073">
    <property type="protein sequence ID" value="GAA4887989.1"/>
    <property type="molecule type" value="Genomic_DNA"/>
</dbReference>
<dbReference type="NCBIfam" id="TIGR00254">
    <property type="entry name" value="GGDEF"/>
    <property type="match status" value="1"/>
</dbReference>
<feature type="transmembrane region" description="Helical" evidence="3">
    <location>
        <begin position="14"/>
        <end position="33"/>
    </location>
</feature>
<evidence type="ECO:0000313" key="5">
    <source>
        <dbReference type="EMBL" id="GAA4887989.1"/>
    </source>
</evidence>
<dbReference type="Pfam" id="PF00990">
    <property type="entry name" value="GGDEF"/>
    <property type="match status" value="1"/>
</dbReference>